<dbReference type="Pfam" id="PF00456">
    <property type="entry name" value="Transketolase_N"/>
    <property type="match status" value="1"/>
</dbReference>
<dbReference type="EMBL" id="MPUH01000071">
    <property type="protein sequence ID" value="OMJ91969.1"/>
    <property type="molecule type" value="Genomic_DNA"/>
</dbReference>
<evidence type="ECO:0000256" key="3">
    <source>
        <dbReference type="ARBA" id="ARBA00001941"/>
    </source>
</evidence>
<gene>
    <name evidence="15" type="ORF">SteCoe_5405</name>
</gene>
<dbReference type="GO" id="GO:0005737">
    <property type="term" value="C:cytoplasm"/>
    <property type="evidence" value="ECO:0007669"/>
    <property type="project" value="UniProtKB-ARBA"/>
</dbReference>
<evidence type="ECO:0000256" key="11">
    <source>
        <dbReference type="ARBA" id="ARBA00022837"/>
    </source>
</evidence>
<keyword evidence="10" id="KW-0479">Metal-binding</keyword>
<evidence type="ECO:0000256" key="6">
    <source>
        <dbReference type="ARBA" id="ARBA00007131"/>
    </source>
</evidence>
<dbReference type="GO" id="GO:0046872">
    <property type="term" value="F:metal ion binding"/>
    <property type="evidence" value="ECO:0007669"/>
    <property type="project" value="UniProtKB-KW"/>
</dbReference>
<name>A0A1R2CSH3_9CILI</name>
<dbReference type="OrthoDB" id="10267175at2759"/>
<dbReference type="InterPro" id="IPR029061">
    <property type="entry name" value="THDP-binding"/>
</dbReference>
<keyword evidence="9" id="KW-0808">Transferase</keyword>
<dbReference type="InterPro" id="IPR033248">
    <property type="entry name" value="Transketolase_C"/>
</dbReference>
<dbReference type="SUPFAM" id="SSF52518">
    <property type="entry name" value="Thiamin diphosphate-binding fold (THDP-binding)"/>
    <property type="match status" value="2"/>
</dbReference>
<comment type="cofactor">
    <cofactor evidence="2">
        <name>Mn(2+)</name>
        <dbReference type="ChEBI" id="CHEBI:29035"/>
    </cofactor>
</comment>
<dbReference type="Gene3D" id="3.40.50.920">
    <property type="match status" value="1"/>
</dbReference>
<dbReference type="GO" id="GO:0004802">
    <property type="term" value="F:transketolase activity"/>
    <property type="evidence" value="ECO:0007669"/>
    <property type="project" value="UniProtKB-EC"/>
</dbReference>
<dbReference type="PANTHER" id="PTHR43195:SF1">
    <property type="entry name" value="FI06132P-RELATED"/>
    <property type="match status" value="1"/>
</dbReference>
<proteinExistence type="inferred from homology"/>
<evidence type="ECO:0000256" key="1">
    <source>
        <dbReference type="ARBA" id="ARBA00001913"/>
    </source>
</evidence>
<dbReference type="NCBIfam" id="NF004559">
    <property type="entry name" value="PRK05899.2-5"/>
    <property type="match status" value="1"/>
</dbReference>
<evidence type="ECO:0000313" key="16">
    <source>
        <dbReference type="Proteomes" id="UP000187209"/>
    </source>
</evidence>
<keyword evidence="12" id="KW-0460">Magnesium</keyword>
<evidence type="ECO:0000256" key="4">
    <source>
        <dbReference type="ARBA" id="ARBA00001946"/>
    </source>
</evidence>
<evidence type="ECO:0000256" key="13">
    <source>
        <dbReference type="ARBA" id="ARBA00023052"/>
    </source>
</evidence>
<dbReference type="SMART" id="SM00861">
    <property type="entry name" value="Transket_pyr"/>
    <property type="match status" value="1"/>
</dbReference>
<evidence type="ECO:0000256" key="8">
    <source>
        <dbReference type="ARBA" id="ARBA00013152"/>
    </source>
</evidence>
<dbReference type="AlphaFoldDB" id="A0A1R2CSH3"/>
<dbReference type="PANTHER" id="PTHR43195">
    <property type="entry name" value="TRANSKETOLASE"/>
    <property type="match status" value="1"/>
</dbReference>
<comment type="cofactor">
    <cofactor evidence="1">
        <name>Ca(2+)</name>
        <dbReference type="ChEBI" id="CHEBI:29108"/>
    </cofactor>
</comment>
<dbReference type="SUPFAM" id="SSF52922">
    <property type="entry name" value="TK C-terminal domain-like"/>
    <property type="match status" value="1"/>
</dbReference>
<feature type="domain" description="Transketolase-like pyrimidine-binding" evidence="14">
    <location>
        <begin position="340"/>
        <end position="502"/>
    </location>
</feature>
<dbReference type="EC" id="2.2.1.1" evidence="8"/>
<protein>
    <recommendedName>
        <fullName evidence="8">transketolase</fullName>
        <ecNumber evidence="8">2.2.1.1</ecNumber>
    </recommendedName>
</protein>
<dbReference type="CDD" id="cd02012">
    <property type="entry name" value="TPP_TK"/>
    <property type="match status" value="1"/>
</dbReference>
<evidence type="ECO:0000256" key="10">
    <source>
        <dbReference type="ARBA" id="ARBA00022723"/>
    </source>
</evidence>
<organism evidence="15 16">
    <name type="scientific">Stentor coeruleus</name>
    <dbReference type="NCBI Taxonomy" id="5963"/>
    <lineage>
        <taxon>Eukaryota</taxon>
        <taxon>Sar</taxon>
        <taxon>Alveolata</taxon>
        <taxon>Ciliophora</taxon>
        <taxon>Postciliodesmatophora</taxon>
        <taxon>Heterotrichea</taxon>
        <taxon>Heterotrichida</taxon>
        <taxon>Stentoridae</taxon>
        <taxon>Stentor</taxon>
    </lineage>
</organism>
<dbReference type="Proteomes" id="UP000187209">
    <property type="component" value="Unassembled WGS sequence"/>
</dbReference>
<keyword evidence="13" id="KW-0786">Thiamine pyrophosphate</keyword>
<comment type="cofactor">
    <cofactor evidence="3">
        <name>Co(2+)</name>
        <dbReference type="ChEBI" id="CHEBI:48828"/>
    </cofactor>
</comment>
<dbReference type="InterPro" id="IPR005474">
    <property type="entry name" value="Transketolase_N"/>
</dbReference>
<evidence type="ECO:0000256" key="12">
    <source>
        <dbReference type="ARBA" id="ARBA00022842"/>
    </source>
</evidence>
<dbReference type="GO" id="GO:0030976">
    <property type="term" value="F:thiamine pyrophosphate binding"/>
    <property type="evidence" value="ECO:0007669"/>
    <property type="project" value="TreeGrafter"/>
</dbReference>
<sequence>MFSNLCRLFSGTSSSFQAYSNLCRLFSGTSSSFQAYSNLAAKLRIHSIEATCASNSGHPTSCSSIAEIMSVLFFHPSGMHYFPNDPKNPNNDKLVLSKGHAAPILYAAWAEAGLFPTQNLKTLRKINSDLEGHPTPRLNFIDIATGSLGQGLSAACGMAYSMKNFEKNTNKVFTILGDAECAEGSVWEAMNFASYYKLDNLIAIMDINRLGQSDPTMFQHDINQYKAKVEAFGWNAIVVDGHCVEEVVAALSLARHSIGKPTAIVAKTFKGKDFPGIENLMNWHGKPLGDQAGKVIAYLQGLIKPTNEVLKPTNPNGTAVVEIKEPFVIPQPNYAANSKIATRNAYGDGLKALGKDPRIVGLDGDTKNSTMSIFFQQTFPDRFIECFVAEQNMIGTALGTSVRGKVPFISTFSAFFTRGFDQVRLAAISEGNIKFAGSHCGVSIGEDGSSQMGLEDISMFRSIPGSLVLYPSDAVSAYKAVELAANHKGVAYIRTSRPATPILYANTQVFEPKSYVVRESNQDKITVVGAGVTLHEAIKASQILEKQGIHIRVIDMFSIKPVDKITLITSASVTGKKILTVEDHYAEGGIFEAVSGALAQEDIKVWGLHVNELPRSGLADELLEKYNISANQIVMKVKEILG</sequence>
<evidence type="ECO:0000313" key="15">
    <source>
        <dbReference type="EMBL" id="OMJ91969.1"/>
    </source>
</evidence>
<evidence type="ECO:0000259" key="14">
    <source>
        <dbReference type="SMART" id="SM00861"/>
    </source>
</evidence>
<comment type="subunit">
    <text evidence="7">Homodimer.</text>
</comment>
<keyword evidence="11" id="KW-0106">Calcium</keyword>
<evidence type="ECO:0000256" key="9">
    <source>
        <dbReference type="ARBA" id="ARBA00022679"/>
    </source>
</evidence>
<comment type="similarity">
    <text evidence="6">Belongs to the transketolase family.</text>
</comment>
<dbReference type="Pfam" id="PF02779">
    <property type="entry name" value="Transket_pyr"/>
    <property type="match status" value="1"/>
</dbReference>
<comment type="cofactor">
    <cofactor evidence="5">
        <name>thiamine diphosphate</name>
        <dbReference type="ChEBI" id="CHEBI:58937"/>
    </cofactor>
</comment>
<accession>A0A1R2CSH3</accession>
<evidence type="ECO:0000256" key="2">
    <source>
        <dbReference type="ARBA" id="ARBA00001936"/>
    </source>
</evidence>
<dbReference type="CDD" id="cd07033">
    <property type="entry name" value="TPP_PYR_DXS_TK_like"/>
    <property type="match status" value="1"/>
</dbReference>
<evidence type="ECO:0000256" key="5">
    <source>
        <dbReference type="ARBA" id="ARBA00001964"/>
    </source>
</evidence>
<dbReference type="InterPro" id="IPR009014">
    <property type="entry name" value="Transketo_C/PFOR_II"/>
</dbReference>
<dbReference type="Gene3D" id="3.40.50.970">
    <property type="match status" value="2"/>
</dbReference>
<reference evidence="15 16" key="1">
    <citation type="submission" date="2016-11" db="EMBL/GenBank/DDBJ databases">
        <title>The macronuclear genome of Stentor coeruleus: a giant cell with tiny introns.</title>
        <authorList>
            <person name="Slabodnick M."/>
            <person name="Ruby J.G."/>
            <person name="Reiff S.B."/>
            <person name="Swart E.C."/>
            <person name="Gosai S."/>
            <person name="Prabakaran S."/>
            <person name="Witkowska E."/>
            <person name="Larue G.E."/>
            <person name="Fisher S."/>
            <person name="Freeman R.M."/>
            <person name="Gunawardena J."/>
            <person name="Chu W."/>
            <person name="Stover N.A."/>
            <person name="Gregory B.D."/>
            <person name="Nowacki M."/>
            <person name="Derisi J."/>
            <person name="Roy S.W."/>
            <person name="Marshall W.F."/>
            <person name="Sood P."/>
        </authorList>
    </citation>
    <scope>NUCLEOTIDE SEQUENCE [LARGE SCALE GENOMIC DNA]</scope>
    <source>
        <strain evidence="15">WM001</strain>
    </source>
</reference>
<evidence type="ECO:0000256" key="7">
    <source>
        <dbReference type="ARBA" id="ARBA00011738"/>
    </source>
</evidence>
<dbReference type="InterPro" id="IPR051424">
    <property type="entry name" value="Transketolase-like"/>
</dbReference>
<comment type="caution">
    <text evidence="15">The sequence shown here is derived from an EMBL/GenBank/DDBJ whole genome shotgun (WGS) entry which is preliminary data.</text>
</comment>
<keyword evidence="16" id="KW-1185">Reference proteome</keyword>
<dbReference type="Pfam" id="PF02780">
    <property type="entry name" value="Transketolase_C"/>
    <property type="match status" value="1"/>
</dbReference>
<dbReference type="InterPro" id="IPR005475">
    <property type="entry name" value="Transketolase-like_Pyr-bd"/>
</dbReference>
<dbReference type="FunFam" id="3.40.50.970:FF:000129">
    <property type="entry name" value="Transketolase"/>
    <property type="match status" value="1"/>
</dbReference>
<comment type="cofactor">
    <cofactor evidence="4">
        <name>Mg(2+)</name>
        <dbReference type="ChEBI" id="CHEBI:18420"/>
    </cofactor>
</comment>